<evidence type="ECO:0000313" key="1">
    <source>
        <dbReference type="EMBL" id="KKD47322.1"/>
    </source>
</evidence>
<dbReference type="GeneID" id="32488617"/>
<dbReference type="SUPFAM" id="SSF55331">
    <property type="entry name" value="Tautomerase/MIF"/>
    <property type="match status" value="1"/>
</dbReference>
<dbReference type="PANTHER" id="PTHR38460:SF1">
    <property type="entry name" value="TAUTOMERASE YOLI-RELATED"/>
    <property type="match status" value="1"/>
</dbReference>
<proteinExistence type="predicted"/>
<dbReference type="Gene3D" id="3.30.429.10">
    <property type="entry name" value="Macrophage Migration Inhibitory Factor"/>
    <property type="match status" value="1"/>
</dbReference>
<evidence type="ECO:0000313" key="2">
    <source>
        <dbReference type="Proteomes" id="UP000033536"/>
    </source>
</evidence>
<name>A0ABR5EA66_LISSE</name>
<dbReference type="Pfam" id="PF14552">
    <property type="entry name" value="Tautomerase_2"/>
    <property type="match status" value="1"/>
</dbReference>
<reference evidence="1 2" key="1">
    <citation type="submission" date="2015-02" db="EMBL/GenBank/DDBJ databases">
        <title>Sequencing of Listeria spp. dairy environmental strains.</title>
        <authorList>
            <person name="Muhterem-Uyar M."/>
            <person name="Wagner M."/>
            <person name="Schmitz-Esser S."/>
            <person name="Stessl B."/>
        </authorList>
    </citation>
    <scope>NUCLEOTIDE SEQUENCE [LARGE SCALE GENOMIC DNA]</scope>
    <source>
        <strain evidence="1 2">7KSM</strain>
    </source>
</reference>
<dbReference type="InterPro" id="IPR037479">
    <property type="entry name" value="Tauto_MSAD"/>
</dbReference>
<dbReference type="PROSITE" id="PS51257">
    <property type="entry name" value="PROKAR_LIPOPROTEIN"/>
    <property type="match status" value="1"/>
</dbReference>
<organism evidence="1 2">
    <name type="scientific">Listeria seeligeri</name>
    <dbReference type="NCBI Taxonomy" id="1640"/>
    <lineage>
        <taxon>Bacteria</taxon>
        <taxon>Bacillati</taxon>
        <taxon>Bacillota</taxon>
        <taxon>Bacilli</taxon>
        <taxon>Bacillales</taxon>
        <taxon>Listeriaceae</taxon>
        <taxon>Listeria</taxon>
    </lineage>
</organism>
<dbReference type="RefSeq" id="WP_003748362.1">
    <property type="nucleotide sequence ID" value="NZ_CBCPLZ010000003.1"/>
</dbReference>
<accession>A0ABR5EA66</accession>
<gene>
    <name evidence="1" type="ORF">UQ68_05745</name>
</gene>
<protein>
    <submittedName>
        <fullName evidence="1">Tautomerase</fullName>
    </submittedName>
</protein>
<keyword evidence="2" id="KW-1185">Reference proteome</keyword>
<sequence length="130" mass="14778">MPLVKIFHGSDFTEEAVKQVNQTIHLALVGCFQIPKNDTFQLWIATDSAANFVNPNYLLTSEKRNSNFIYIEIFCGPGRTVEQKQLLYQTLVEKMESATSLSKQNIFILLNEVPLENWSFGDGKAQMIAF</sequence>
<dbReference type="Proteomes" id="UP000033536">
    <property type="component" value="Unassembled WGS sequence"/>
</dbReference>
<dbReference type="InterPro" id="IPR014347">
    <property type="entry name" value="Tautomerase/MIF_sf"/>
</dbReference>
<dbReference type="PANTHER" id="PTHR38460">
    <property type="entry name" value="TAUTOMERASE YOLI-RELATED"/>
    <property type="match status" value="1"/>
</dbReference>
<comment type="caution">
    <text evidence="1">The sequence shown here is derived from an EMBL/GenBank/DDBJ whole genome shotgun (WGS) entry which is preliminary data.</text>
</comment>
<dbReference type="EMBL" id="JYOM01000009">
    <property type="protein sequence ID" value="KKD47322.1"/>
    <property type="molecule type" value="Genomic_DNA"/>
</dbReference>